<evidence type="ECO:0000256" key="1">
    <source>
        <dbReference type="SAM" id="Coils"/>
    </source>
</evidence>
<feature type="coiled-coil region" evidence="1">
    <location>
        <begin position="371"/>
        <end position="428"/>
    </location>
</feature>
<protein>
    <submittedName>
        <fullName evidence="3">SPFH domain-containing protein</fullName>
    </submittedName>
</protein>
<reference evidence="3" key="1">
    <citation type="journal article" date="2021" name="PeerJ">
        <title>Extensive microbial diversity within the chicken gut microbiome revealed by metagenomics and culture.</title>
        <authorList>
            <person name="Gilroy R."/>
            <person name="Ravi A."/>
            <person name="Getino M."/>
            <person name="Pursley I."/>
            <person name="Horton D.L."/>
            <person name="Alikhan N.F."/>
            <person name="Baker D."/>
            <person name="Gharbi K."/>
            <person name="Hall N."/>
            <person name="Watson M."/>
            <person name="Adriaenssens E.M."/>
            <person name="Foster-Nyarko E."/>
            <person name="Jarju S."/>
            <person name="Secka A."/>
            <person name="Antonio M."/>
            <person name="Oren A."/>
            <person name="Chaudhuri R.R."/>
            <person name="La Ragione R."/>
            <person name="Hildebrand F."/>
            <person name="Pallen M.J."/>
        </authorList>
    </citation>
    <scope>NUCLEOTIDE SEQUENCE</scope>
    <source>
        <strain evidence="3">CHK178-16964</strain>
    </source>
</reference>
<feature type="domain" description="SPFH" evidence="2">
    <location>
        <begin position="149"/>
        <end position="348"/>
    </location>
</feature>
<reference evidence="3" key="2">
    <citation type="submission" date="2021-04" db="EMBL/GenBank/DDBJ databases">
        <authorList>
            <person name="Gilroy R."/>
        </authorList>
    </citation>
    <scope>NUCLEOTIDE SEQUENCE</scope>
    <source>
        <strain evidence="3">CHK178-16964</strain>
    </source>
</reference>
<keyword evidence="1" id="KW-0175">Coiled coil</keyword>
<name>A0A9D2HI99_9FIRM</name>
<dbReference type="Proteomes" id="UP000823900">
    <property type="component" value="Unassembled WGS sequence"/>
</dbReference>
<dbReference type="EMBL" id="DWZA01000034">
    <property type="protein sequence ID" value="HJA70723.1"/>
    <property type="molecule type" value="Genomic_DNA"/>
</dbReference>
<dbReference type="CDD" id="cd03408">
    <property type="entry name" value="SPFH_like_u1"/>
    <property type="match status" value="1"/>
</dbReference>
<dbReference type="AlphaFoldDB" id="A0A9D2HI99"/>
<sequence>MAKFIMECPNCGRYVEAKTGFFARKKIDCACGYTINVKTEKLAARTCPHCGNEVVFDQSKGDKALCPVCHEPINTMAEQTKMEEFSCGRCGVRLMANKGASTYTCPVCDFVNDVQERLTAERIRKEGLASIIKYEGDNETLVWKHPIEDFNMGSQLIVHESQEAIFFRDGQALDLFGAGRYTLETQQLPLLERLYQLPTDPEGTFHSEVYFINLATQMGIKWGTDSKVRLFDPASGLHIELGASGEFNIRVTDSRRLLLKVVGTTGALGQNDLLGGGTTRGIFRALVMTQVKSYLARVIRESGINVLEIDERLLELSTALRDKINEGLKEYGVTMPEFFVSRIVTPDDDPNFRRMKEQYAEQYLLVRQEQIKKSEAEAAQARKAVEAETAARLKIIGAQGEAAALKIQKEAEAEAYRMQAAAEAAEMQMKGYTYQQETARQVGLEAMKNGLTGGEASAGAGAIGDIAGLGMALGAMGGVIGMTKEAMSPAFGTGSQMGQGLGAMIGGTPEGGIEERGPAGQSAPKTDTWDCVCGQKKITSRFCPECGARRPEPKADTWDCACGQKGLTGKFCPECGAKRPEPEKPDTWDCVCGQKGLTGKFCPECGRPRP</sequence>
<evidence type="ECO:0000259" key="2">
    <source>
        <dbReference type="Pfam" id="PF13421"/>
    </source>
</evidence>
<evidence type="ECO:0000313" key="3">
    <source>
        <dbReference type="EMBL" id="HJA70723.1"/>
    </source>
</evidence>
<gene>
    <name evidence="3" type="ORF">IAA07_03965</name>
</gene>
<dbReference type="PANTHER" id="PTHR37826:SF2">
    <property type="entry name" value="ZINC-RIBBON DOMAIN-CONTAINING PROTEIN"/>
    <property type="match status" value="1"/>
</dbReference>
<dbReference type="PANTHER" id="PTHR37826">
    <property type="entry name" value="FLOTILLIN BAND_7_5 DOMAIN PROTEIN"/>
    <property type="match status" value="1"/>
</dbReference>
<proteinExistence type="predicted"/>
<dbReference type="Pfam" id="PF13421">
    <property type="entry name" value="Band_7_1"/>
    <property type="match status" value="1"/>
</dbReference>
<accession>A0A9D2HI99</accession>
<evidence type="ECO:0000313" key="4">
    <source>
        <dbReference type="Proteomes" id="UP000823900"/>
    </source>
</evidence>
<dbReference type="InterPro" id="IPR033880">
    <property type="entry name" value="SPFH_YdjI"/>
</dbReference>
<comment type="caution">
    <text evidence="3">The sequence shown here is derived from an EMBL/GenBank/DDBJ whole genome shotgun (WGS) entry which is preliminary data.</text>
</comment>
<organism evidence="3 4">
    <name type="scientific">Candidatus Lachnoclostridium stercoravium</name>
    <dbReference type="NCBI Taxonomy" id="2838633"/>
    <lineage>
        <taxon>Bacteria</taxon>
        <taxon>Bacillati</taxon>
        <taxon>Bacillota</taxon>
        <taxon>Clostridia</taxon>
        <taxon>Lachnospirales</taxon>
        <taxon>Lachnospiraceae</taxon>
    </lineage>
</organism>